<gene>
    <name evidence="2" type="ORF">ACFQFQ_14680</name>
</gene>
<keyword evidence="3" id="KW-1185">Reference proteome</keyword>
<sequence>MMAKNYSKGAKRRAKKTPVGGEGLGLEETPKREKNGRPSRRGRDRDPGIETLKARCRLMGKEVTAKNISEVRAPWWGCYAGRILGDRTMDAADRADLWSAICHMRKVVTQHDAAIGLPKRHAACMRLLQDSVVIGRVEDTRTDEERVSRASAALMKVEGWLGYTDTRSRSEAKRVVLHDEVCVDPDGLILALRCVSDGIKGKRLSYRGRREG</sequence>
<proteinExistence type="predicted"/>
<accession>A0ABW2B3Z5</accession>
<dbReference type="Proteomes" id="UP001596353">
    <property type="component" value="Unassembled WGS sequence"/>
</dbReference>
<evidence type="ECO:0000313" key="3">
    <source>
        <dbReference type="Proteomes" id="UP001596353"/>
    </source>
</evidence>
<evidence type="ECO:0000256" key="1">
    <source>
        <dbReference type="SAM" id="MobiDB-lite"/>
    </source>
</evidence>
<organism evidence="2 3">
    <name type="scientific">Sulfitobacter porphyrae</name>
    <dbReference type="NCBI Taxonomy" id="1246864"/>
    <lineage>
        <taxon>Bacteria</taxon>
        <taxon>Pseudomonadati</taxon>
        <taxon>Pseudomonadota</taxon>
        <taxon>Alphaproteobacteria</taxon>
        <taxon>Rhodobacterales</taxon>
        <taxon>Roseobacteraceae</taxon>
        <taxon>Sulfitobacter</taxon>
    </lineage>
</organism>
<reference evidence="3" key="1">
    <citation type="journal article" date="2019" name="Int. J. Syst. Evol. Microbiol.">
        <title>The Global Catalogue of Microorganisms (GCM) 10K type strain sequencing project: providing services to taxonomists for standard genome sequencing and annotation.</title>
        <authorList>
            <consortium name="The Broad Institute Genomics Platform"/>
            <consortium name="The Broad Institute Genome Sequencing Center for Infectious Disease"/>
            <person name="Wu L."/>
            <person name="Ma J."/>
        </authorList>
    </citation>
    <scope>NUCLEOTIDE SEQUENCE [LARGE SCALE GENOMIC DNA]</scope>
    <source>
        <strain evidence="3">CCUG 66188</strain>
    </source>
</reference>
<feature type="region of interest" description="Disordered" evidence="1">
    <location>
        <begin position="1"/>
        <end position="51"/>
    </location>
</feature>
<evidence type="ECO:0000313" key="2">
    <source>
        <dbReference type="EMBL" id="MFC6760459.1"/>
    </source>
</evidence>
<comment type="caution">
    <text evidence="2">The sequence shown here is derived from an EMBL/GenBank/DDBJ whole genome shotgun (WGS) entry which is preliminary data.</text>
</comment>
<feature type="compositionally biased region" description="Basic and acidic residues" evidence="1">
    <location>
        <begin position="28"/>
        <end position="48"/>
    </location>
</feature>
<name>A0ABW2B3Z5_9RHOB</name>
<protein>
    <submittedName>
        <fullName evidence="2">Uncharacterized protein</fullName>
    </submittedName>
</protein>
<dbReference type="EMBL" id="JBHSWG010000001">
    <property type="protein sequence ID" value="MFC6760459.1"/>
    <property type="molecule type" value="Genomic_DNA"/>
</dbReference>